<dbReference type="PaxDb" id="35128-Thaps23143"/>
<dbReference type="RefSeq" id="XP_002291103.1">
    <property type="nucleotide sequence ID" value="XM_002291067.1"/>
</dbReference>
<dbReference type="KEGG" id="tps:THAPSDRAFT_23143"/>
<organism evidence="7 8">
    <name type="scientific">Thalassiosira pseudonana</name>
    <name type="common">Marine diatom</name>
    <name type="synonym">Cyclotella nana</name>
    <dbReference type="NCBI Taxonomy" id="35128"/>
    <lineage>
        <taxon>Eukaryota</taxon>
        <taxon>Sar</taxon>
        <taxon>Stramenopiles</taxon>
        <taxon>Ochrophyta</taxon>
        <taxon>Bacillariophyta</taxon>
        <taxon>Coscinodiscophyceae</taxon>
        <taxon>Thalassiosirophycidae</taxon>
        <taxon>Thalassiosirales</taxon>
        <taxon>Thalassiosiraceae</taxon>
        <taxon>Thalassiosira</taxon>
    </lineage>
</organism>
<dbReference type="GO" id="GO:0051301">
    <property type="term" value="P:cell division"/>
    <property type="evidence" value="ECO:0007669"/>
    <property type="project" value="UniProtKB-KW"/>
</dbReference>
<accession>B8C608</accession>
<evidence type="ECO:0000256" key="5">
    <source>
        <dbReference type="SAM" id="MobiDB-lite"/>
    </source>
</evidence>
<dbReference type="InterPro" id="IPR048258">
    <property type="entry name" value="Cyclins_cyclin-box"/>
</dbReference>
<dbReference type="EMBL" id="CM000643">
    <property type="protein sequence ID" value="EED91210.1"/>
    <property type="molecule type" value="Genomic_DNA"/>
</dbReference>
<dbReference type="SUPFAM" id="SSF47954">
    <property type="entry name" value="Cyclin-like"/>
    <property type="match status" value="1"/>
</dbReference>
<evidence type="ECO:0000313" key="7">
    <source>
        <dbReference type="EMBL" id="EED91210.1"/>
    </source>
</evidence>
<dbReference type="GO" id="GO:0016538">
    <property type="term" value="F:cyclin-dependent protein serine/threonine kinase regulator activity"/>
    <property type="evidence" value="ECO:0000318"/>
    <property type="project" value="GO_Central"/>
</dbReference>
<dbReference type="InParanoid" id="B8C608"/>
<comment type="similarity">
    <text evidence="4">Belongs to the cyclin family.</text>
</comment>
<dbReference type="PROSITE" id="PS00292">
    <property type="entry name" value="CYCLINS"/>
    <property type="match status" value="1"/>
</dbReference>
<name>B8C608_THAPS</name>
<dbReference type="CDD" id="cd00043">
    <property type="entry name" value="CYCLIN_SF"/>
    <property type="match status" value="1"/>
</dbReference>
<reference evidence="7 8" key="1">
    <citation type="journal article" date="2004" name="Science">
        <title>The genome of the diatom Thalassiosira pseudonana: ecology, evolution, and metabolism.</title>
        <authorList>
            <person name="Armbrust E.V."/>
            <person name="Berges J.A."/>
            <person name="Bowler C."/>
            <person name="Green B.R."/>
            <person name="Martinez D."/>
            <person name="Putnam N.H."/>
            <person name="Zhou S."/>
            <person name="Allen A.E."/>
            <person name="Apt K.E."/>
            <person name="Bechner M."/>
            <person name="Brzezinski M.A."/>
            <person name="Chaal B.K."/>
            <person name="Chiovitti A."/>
            <person name="Davis A.K."/>
            <person name="Demarest M.S."/>
            <person name="Detter J.C."/>
            <person name="Glavina T."/>
            <person name="Goodstein D."/>
            <person name="Hadi M.Z."/>
            <person name="Hellsten U."/>
            <person name="Hildebrand M."/>
            <person name="Jenkins B.D."/>
            <person name="Jurka J."/>
            <person name="Kapitonov V.V."/>
            <person name="Kroger N."/>
            <person name="Lau W.W."/>
            <person name="Lane T.W."/>
            <person name="Larimer F.W."/>
            <person name="Lippmeier J.C."/>
            <person name="Lucas S."/>
            <person name="Medina M."/>
            <person name="Montsant A."/>
            <person name="Obornik M."/>
            <person name="Parker M.S."/>
            <person name="Palenik B."/>
            <person name="Pazour G.J."/>
            <person name="Richardson P.M."/>
            <person name="Rynearson T.A."/>
            <person name="Saito M.A."/>
            <person name="Schwartz D.C."/>
            <person name="Thamatrakoln K."/>
            <person name="Valentin K."/>
            <person name="Vardi A."/>
            <person name="Wilkerson F.P."/>
            <person name="Rokhsar D.S."/>
        </authorList>
    </citation>
    <scope>NUCLEOTIDE SEQUENCE [LARGE SCALE GENOMIC DNA]</scope>
    <source>
        <strain evidence="7 8">CCMP1335</strain>
    </source>
</reference>
<feature type="region of interest" description="Disordered" evidence="5">
    <location>
        <begin position="330"/>
        <end position="357"/>
    </location>
</feature>
<evidence type="ECO:0000256" key="2">
    <source>
        <dbReference type="ARBA" id="ARBA00023127"/>
    </source>
</evidence>
<dbReference type="HOGENOM" id="CLU_661395_0_0_1"/>
<dbReference type="Proteomes" id="UP000001449">
    <property type="component" value="Chromosome 6"/>
</dbReference>
<keyword evidence="8" id="KW-1185">Reference proteome</keyword>
<evidence type="ECO:0000259" key="6">
    <source>
        <dbReference type="SMART" id="SM00385"/>
    </source>
</evidence>
<dbReference type="GeneID" id="7445983"/>
<dbReference type="GO" id="GO:0000307">
    <property type="term" value="C:cyclin-dependent protein kinase holoenzyme complex"/>
    <property type="evidence" value="ECO:0000318"/>
    <property type="project" value="GO_Central"/>
</dbReference>
<dbReference type="AlphaFoldDB" id="B8C608"/>
<proteinExistence type="inferred from homology"/>
<evidence type="ECO:0000256" key="1">
    <source>
        <dbReference type="ARBA" id="ARBA00022618"/>
    </source>
</evidence>
<keyword evidence="3" id="KW-0131">Cell cycle</keyword>
<feature type="domain" description="Cyclin-like" evidence="6">
    <location>
        <begin position="112"/>
        <end position="199"/>
    </location>
</feature>
<sequence length="416" mass="46744">MASSSSSSLPSLQLTMMPLSERSPDCISASTQEDMINGVTSQTSSRDMRRDQLRAMMIQEDREGYKCSDYLSYYTETSSVIETVGGDVGCTLRRPAIVVKNLNVSCRTSICEWMYRVVDHFGVDREVVAIALSYIDRVLSINYCADRRTFKLISSTSLHLAIKVHFPTMWKDVGRLLPDLSRGDFCLEDLVGMEKELVHSLTWLLNPPTPQCMAVHILSLLPSDSAPRDVLHNITNTALFLIELSVCDYFFTTTSRSVVAIAAVLNAAETVGFDPFGFQMDAFSYHNDFGMLIDSLMIEIGQRVGWCEVSSARDRLWNLYRQSSESTLQQRLVTPTTQSKPTEDISSPSSTLLQGYPSPTSACCVENSSRSIKRSRSRSDFDYYVRLHSCHVDEHHDFQTSSKEMPDNMTIEAQSL</sequence>
<keyword evidence="2 4" id="KW-0195">Cyclin</keyword>
<dbReference type="SMART" id="SM00385">
    <property type="entry name" value="CYCLIN"/>
    <property type="match status" value="1"/>
</dbReference>
<dbReference type="FunFam" id="1.10.472.10:FF:000093">
    <property type="entry name" value="Predicted protein"/>
    <property type="match status" value="1"/>
</dbReference>
<dbReference type="STRING" id="35128.B8C608"/>
<dbReference type="PANTHER" id="PTHR10177">
    <property type="entry name" value="CYCLINS"/>
    <property type="match status" value="1"/>
</dbReference>
<dbReference type="GO" id="GO:0005737">
    <property type="term" value="C:cytoplasm"/>
    <property type="evidence" value="ECO:0000318"/>
    <property type="project" value="GO_Central"/>
</dbReference>
<gene>
    <name evidence="7" type="ORF">THAPSDRAFT_23143</name>
</gene>
<protein>
    <recommendedName>
        <fullName evidence="6">Cyclin-like domain-containing protein</fullName>
    </recommendedName>
</protein>
<evidence type="ECO:0000256" key="3">
    <source>
        <dbReference type="ARBA" id="ARBA00023306"/>
    </source>
</evidence>
<keyword evidence="1" id="KW-0132">Cell division</keyword>
<dbReference type="InterPro" id="IPR006671">
    <property type="entry name" value="Cyclin_N"/>
</dbReference>
<evidence type="ECO:0000313" key="8">
    <source>
        <dbReference type="Proteomes" id="UP000001449"/>
    </source>
</evidence>
<dbReference type="InterPro" id="IPR039361">
    <property type="entry name" value="Cyclin"/>
</dbReference>
<evidence type="ECO:0000256" key="4">
    <source>
        <dbReference type="RuleBase" id="RU000383"/>
    </source>
</evidence>
<dbReference type="InterPro" id="IPR036915">
    <property type="entry name" value="Cyclin-like_sf"/>
</dbReference>
<dbReference type="Gene3D" id="1.10.472.10">
    <property type="entry name" value="Cyclin-like"/>
    <property type="match status" value="2"/>
</dbReference>
<dbReference type="GO" id="GO:0005634">
    <property type="term" value="C:nucleus"/>
    <property type="evidence" value="ECO:0000318"/>
    <property type="project" value="GO_Central"/>
</dbReference>
<dbReference type="InterPro" id="IPR013763">
    <property type="entry name" value="Cyclin-like_dom"/>
</dbReference>
<dbReference type="GO" id="GO:0000082">
    <property type="term" value="P:G1/S transition of mitotic cell cycle"/>
    <property type="evidence" value="ECO:0000318"/>
    <property type="project" value="GO_Central"/>
</dbReference>
<dbReference type="Pfam" id="PF00134">
    <property type="entry name" value="Cyclin_N"/>
    <property type="match status" value="1"/>
</dbReference>
<reference evidence="7 8" key="2">
    <citation type="journal article" date="2008" name="Nature">
        <title>The Phaeodactylum genome reveals the evolutionary history of diatom genomes.</title>
        <authorList>
            <person name="Bowler C."/>
            <person name="Allen A.E."/>
            <person name="Badger J.H."/>
            <person name="Grimwood J."/>
            <person name="Jabbari K."/>
            <person name="Kuo A."/>
            <person name="Maheswari U."/>
            <person name="Martens C."/>
            <person name="Maumus F."/>
            <person name="Otillar R.P."/>
            <person name="Rayko E."/>
            <person name="Salamov A."/>
            <person name="Vandepoele K."/>
            <person name="Beszteri B."/>
            <person name="Gruber A."/>
            <person name="Heijde M."/>
            <person name="Katinka M."/>
            <person name="Mock T."/>
            <person name="Valentin K."/>
            <person name="Verret F."/>
            <person name="Berges J.A."/>
            <person name="Brownlee C."/>
            <person name="Cadoret J.P."/>
            <person name="Chiovitti A."/>
            <person name="Choi C.J."/>
            <person name="Coesel S."/>
            <person name="De Martino A."/>
            <person name="Detter J.C."/>
            <person name="Durkin C."/>
            <person name="Falciatore A."/>
            <person name="Fournet J."/>
            <person name="Haruta M."/>
            <person name="Huysman M.J."/>
            <person name="Jenkins B.D."/>
            <person name="Jiroutova K."/>
            <person name="Jorgensen R.E."/>
            <person name="Joubert Y."/>
            <person name="Kaplan A."/>
            <person name="Kroger N."/>
            <person name="Kroth P.G."/>
            <person name="La Roche J."/>
            <person name="Lindquist E."/>
            <person name="Lommer M."/>
            <person name="Martin-Jezequel V."/>
            <person name="Lopez P.J."/>
            <person name="Lucas S."/>
            <person name="Mangogna M."/>
            <person name="McGinnis K."/>
            <person name="Medlin L.K."/>
            <person name="Montsant A."/>
            <person name="Oudot-Le Secq M.P."/>
            <person name="Napoli C."/>
            <person name="Obornik M."/>
            <person name="Parker M.S."/>
            <person name="Petit J.L."/>
            <person name="Porcel B.M."/>
            <person name="Poulsen N."/>
            <person name="Robison M."/>
            <person name="Rychlewski L."/>
            <person name="Rynearson T.A."/>
            <person name="Schmutz J."/>
            <person name="Shapiro H."/>
            <person name="Siaut M."/>
            <person name="Stanley M."/>
            <person name="Sussman M.R."/>
            <person name="Taylor A.R."/>
            <person name="Vardi A."/>
            <person name="von Dassow P."/>
            <person name="Vyverman W."/>
            <person name="Willis A."/>
            <person name="Wyrwicz L.S."/>
            <person name="Rokhsar D.S."/>
            <person name="Weissenbach J."/>
            <person name="Armbrust E.V."/>
            <person name="Green B.R."/>
            <person name="Van de Peer Y."/>
            <person name="Grigoriev I.V."/>
        </authorList>
    </citation>
    <scope>NUCLEOTIDE SEQUENCE [LARGE SCALE GENOMIC DNA]</scope>
    <source>
        <strain evidence="7 8">CCMP1335</strain>
    </source>
</reference>
<dbReference type="eggNOG" id="KOG0654">
    <property type="taxonomic scope" value="Eukaryota"/>
</dbReference>